<feature type="domain" description="AstE/AspA barrel-sandwich hybrid" evidence="7">
    <location>
        <begin position="251"/>
        <end position="324"/>
    </location>
</feature>
<dbReference type="EMBL" id="MJLZ01000034">
    <property type="protein sequence ID" value="RLM21274.1"/>
    <property type="molecule type" value="Genomic_DNA"/>
</dbReference>
<keyword evidence="10" id="KW-1185">Reference proteome</keyword>
<comment type="catalytic activity">
    <reaction evidence="5">
        <text>N-succinyl-L-glutamate + H2O = L-glutamate + succinate</text>
        <dbReference type="Rhea" id="RHEA:15169"/>
        <dbReference type="ChEBI" id="CHEBI:15377"/>
        <dbReference type="ChEBI" id="CHEBI:29985"/>
        <dbReference type="ChEBI" id="CHEBI:30031"/>
        <dbReference type="ChEBI" id="CHEBI:58763"/>
        <dbReference type="EC" id="3.5.1.96"/>
    </reaction>
</comment>
<dbReference type="Pfam" id="PF04952">
    <property type="entry name" value="AstE_AspA_hybrid"/>
    <property type="match status" value="1"/>
</dbReference>
<keyword evidence="3 5" id="KW-0378">Hydrolase</keyword>
<dbReference type="GO" id="GO:0016788">
    <property type="term" value="F:hydrolase activity, acting on ester bonds"/>
    <property type="evidence" value="ECO:0007669"/>
    <property type="project" value="UniProtKB-UniRule"/>
</dbReference>
<evidence type="ECO:0000313" key="10">
    <source>
        <dbReference type="Proteomes" id="UP000285648"/>
    </source>
</evidence>
<dbReference type="UniPathway" id="UPA00185">
    <property type="reaction ID" value="UER00283"/>
</dbReference>
<name>A0A421DLV8_9GAMM</name>
<evidence type="ECO:0000256" key="2">
    <source>
        <dbReference type="ARBA" id="ARBA00022723"/>
    </source>
</evidence>
<comment type="similarity">
    <text evidence="5">Belongs to the AspA/AstE family. Succinylglutamate desuccinylase subfamily.</text>
</comment>
<feature type="binding site" evidence="5">
    <location>
        <position position="53"/>
    </location>
    <ligand>
        <name>Zn(2+)</name>
        <dbReference type="ChEBI" id="CHEBI:29105"/>
    </ligand>
</feature>
<protein>
    <recommendedName>
        <fullName evidence="5 6">Succinylglutamate desuccinylase</fullName>
        <ecNumber evidence="5 6">3.5.1.96</ecNumber>
    </recommendedName>
</protein>
<dbReference type="SUPFAM" id="SSF53187">
    <property type="entry name" value="Zn-dependent exopeptidases"/>
    <property type="match status" value="1"/>
</dbReference>
<dbReference type="InterPro" id="IPR007036">
    <property type="entry name" value="Aste_AspA_hybrid_dom"/>
</dbReference>
<keyword evidence="1 5" id="KW-0056">Arginine metabolism</keyword>
<evidence type="ECO:0000256" key="5">
    <source>
        <dbReference type="HAMAP-Rule" id="MF_00767"/>
    </source>
</evidence>
<accession>A0A421DLV8</accession>
<dbReference type="RefSeq" id="WP_121575800.1">
    <property type="nucleotide sequence ID" value="NZ_MJLZ01000034.1"/>
</dbReference>
<feature type="binding site" evidence="5">
    <location>
        <position position="150"/>
    </location>
    <ligand>
        <name>Zn(2+)</name>
        <dbReference type="ChEBI" id="CHEBI:29105"/>
    </ligand>
</feature>
<dbReference type="HAMAP" id="MF_00767">
    <property type="entry name" value="Arg_catab_AstE"/>
    <property type="match status" value="1"/>
</dbReference>
<feature type="binding site" evidence="5">
    <location>
        <position position="56"/>
    </location>
    <ligand>
        <name>Zn(2+)</name>
        <dbReference type="ChEBI" id="CHEBI:29105"/>
    </ligand>
</feature>
<gene>
    <name evidence="5" type="primary">astE</name>
    <name evidence="9" type="ORF">BIY29_14040</name>
</gene>
<dbReference type="GO" id="GO:0009017">
    <property type="term" value="F:succinylglutamate desuccinylase activity"/>
    <property type="evidence" value="ECO:0007669"/>
    <property type="project" value="UniProtKB-UniRule"/>
</dbReference>
<feature type="active site" evidence="5">
    <location>
        <position position="213"/>
    </location>
</feature>
<evidence type="ECO:0000259" key="8">
    <source>
        <dbReference type="Pfam" id="PF24827"/>
    </source>
</evidence>
<dbReference type="EC" id="3.5.1.96" evidence="5 6"/>
<dbReference type="AlphaFoldDB" id="A0A421DLV8"/>
<dbReference type="CDD" id="cd03855">
    <property type="entry name" value="M14_ASTE"/>
    <property type="match status" value="1"/>
</dbReference>
<sequence length="331" mass="36398">MNDFLALTLRGDDPQPTHGEAAGLHWRWWGEGLLELTPDAGYQRAVVLSAGIHGNETAPIELLDRLVNDLLAGRLALTVRLLLVLGNPAAMRAGKRYLHSDMNRMFGGRYAQFAPSGETARARELEQALTAFFAADAPQSGVDRLHYDLHTAIRDSKMPRFGLLPYQTRSYGGVMLACLTAANLDALVVHSEPGGTFSHFSSERLQADSCTLELGKARAFGCNDLHQFSAIDCALRAQVSGTTLPARRGPPLAWFRVAHSLIKHSEAFRLHLADDTANFTCFAKGTLLCEQPEERYRVEHEREWILFPNPEVAPGLRAGLVLTEMASQAGR</sequence>
<dbReference type="InterPro" id="IPR050178">
    <property type="entry name" value="AspA/AstE_fam"/>
</dbReference>
<dbReference type="PANTHER" id="PTHR15162">
    <property type="entry name" value="ASPARTOACYLASE"/>
    <property type="match status" value="1"/>
</dbReference>
<comment type="function">
    <text evidence="5">Transforms N(2)-succinylglutamate into succinate and glutamate.</text>
</comment>
<evidence type="ECO:0000313" key="9">
    <source>
        <dbReference type="EMBL" id="RLM21274.1"/>
    </source>
</evidence>
<comment type="caution">
    <text evidence="9">The sequence shown here is derived from an EMBL/GenBank/DDBJ whole genome shotgun (WGS) entry which is preliminary data.</text>
</comment>
<dbReference type="NCBIfam" id="TIGR03242">
    <property type="entry name" value="arg_catab_astE"/>
    <property type="match status" value="1"/>
</dbReference>
<organism evidence="9 10">
    <name type="scientific">Brenneria alni</name>
    <dbReference type="NCBI Taxonomy" id="71656"/>
    <lineage>
        <taxon>Bacteria</taxon>
        <taxon>Pseudomonadati</taxon>
        <taxon>Pseudomonadota</taxon>
        <taxon>Gammaproteobacteria</taxon>
        <taxon>Enterobacterales</taxon>
        <taxon>Pectobacteriaceae</taxon>
        <taxon>Brenneria</taxon>
    </lineage>
</organism>
<dbReference type="NCBIfam" id="NF003706">
    <property type="entry name" value="PRK05324.1"/>
    <property type="match status" value="1"/>
</dbReference>
<dbReference type="OrthoDB" id="5290473at2"/>
<evidence type="ECO:0000256" key="6">
    <source>
        <dbReference type="NCBIfam" id="TIGR03242"/>
    </source>
</evidence>
<dbReference type="Pfam" id="PF24827">
    <property type="entry name" value="AstE_AspA_cat"/>
    <property type="match status" value="1"/>
</dbReference>
<dbReference type="Gene3D" id="3.40.630.10">
    <property type="entry name" value="Zn peptidases"/>
    <property type="match status" value="1"/>
</dbReference>
<dbReference type="Proteomes" id="UP000285648">
    <property type="component" value="Unassembled WGS sequence"/>
</dbReference>
<proteinExistence type="inferred from homology"/>
<dbReference type="GO" id="GO:0019545">
    <property type="term" value="P:L-arginine catabolic process to succinate"/>
    <property type="evidence" value="ECO:0007669"/>
    <property type="project" value="UniProtKB-UniRule"/>
</dbReference>
<evidence type="ECO:0000256" key="1">
    <source>
        <dbReference type="ARBA" id="ARBA00022503"/>
    </source>
</evidence>
<dbReference type="PANTHER" id="PTHR15162:SF7">
    <property type="entry name" value="SUCCINYLGLUTAMATE DESUCCINYLASE"/>
    <property type="match status" value="1"/>
</dbReference>
<keyword evidence="4 5" id="KW-0862">Zinc</keyword>
<evidence type="ECO:0000256" key="4">
    <source>
        <dbReference type="ARBA" id="ARBA00022833"/>
    </source>
</evidence>
<dbReference type="FunFam" id="3.40.630.10:FF:000017">
    <property type="entry name" value="Succinylglutamate desuccinylase"/>
    <property type="match status" value="1"/>
</dbReference>
<evidence type="ECO:0000256" key="3">
    <source>
        <dbReference type="ARBA" id="ARBA00022801"/>
    </source>
</evidence>
<dbReference type="GO" id="GO:0019544">
    <property type="term" value="P:L-arginine catabolic process to L-glutamate"/>
    <property type="evidence" value="ECO:0007669"/>
    <property type="project" value="UniProtKB-UniRule"/>
</dbReference>
<dbReference type="InterPro" id="IPR055438">
    <property type="entry name" value="AstE_AspA_cat"/>
</dbReference>
<reference evidence="9 10" key="1">
    <citation type="submission" date="2016-09" db="EMBL/GenBank/DDBJ databases">
        <authorList>
            <person name="Doonan J."/>
            <person name="Pachebat J.A."/>
            <person name="Golyshin P.N."/>
            <person name="Denman S."/>
            <person name="Mcdonald J.E."/>
        </authorList>
    </citation>
    <scope>NUCLEOTIDE SEQUENCE [LARGE SCALE GENOMIC DNA]</scope>
    <source>
        <strain evidence="9 10">NCPPB 3934</strain>
    </source>
</reference>
<comment type="pathway">
    <text evidence="5">Amino-acid degradation; L-arginine degradation via AST pathway; L-glutamate and succinate from L-arginine: step 5/5.</text>
</comment>
<comment type="cofactor">
    <cofactor evidence="5">
        <name>Zn(2+)</name>
        <dbReference type="ChEBI" id="CHEBI:29105"/>
    </cofactor>
    <text evidence="5">Binds 1 zinc ion per subunit.</text>
</comment>
<feature type="domain" description="Succinylglutamate desuccinylase/Aspartoacylase catalytic" evidence="8">
    <location>
        <begin position="44"/>
        <end position="235"/>
    </location>
</feature>
<dbReference type="InterPro" id="IPR016681">
    <property type="entry name" value="SuccinylGlu_desuccinylase"/>
</dbReference>
<keyword evidence="2 5" id="KW-0479">Metal-binding</keyword>
<evidence type="ECO:0000259" key="7">
    <source>
        <dbReference type="Pfam" id="PF04952"/>
    </source>
</evidence>
<dbReference type="GO" id="GO:0008270">
    <property type="term" value="F:zinc ion binding"/>
    <property type="evidence" value="ECO:0007669"/>
    <property type="project" value="UniProtKB-UniRule"/>
</dbReference>
<dbReference type="PIRSF" id="PIRSF017020">
    <property type="entry name" value="AstE"/>
    <property type="match status" value="1"/>
</dbReference>